<gene>
    <name evidence="2" type="ORF">H3Z83_03070</name>
</gene>
<feature type="chain" id="PRO_5032822293" description="Calx-beta domain-containing protein" evidence="1">
    <location>
        <begin position="21"/>
        <end position="403"/>
    </location>
</feature>
<feature type="signal peptide" evidence="1">
    <location>
        <begin position="1"/>
        <end position="20"/>
    </location>
</feature>
<proteinExistence type="predicted"/>
<dbReference type="SUPFAM" id="SSF141072">
    <property type="entry name" value="CalX-like"/>
    <property type="match status" value="1"/>
</dbReference>
<dbReference type="AlphaFoldDB" id="A0A839AKB2"/>
<comment type="caution">
    <text evidence="2">The sequence shown here is derived from an EMBL/GenBank/DDBJ whole genome shotgun (WGS) entry which is preliminary data.</text>
</comment>
<dbReference type="Proteomes" id="UP000563906">
    <property type="component" value="Unassembled WGS sequence"/>
</dbReference>
<dbReference type="EMBL" id="JACGLS010000001">
    <property type="protein sequence ID" value="MBA6155505.1"/>
    <property type="molecule type" value="Genomic_DNA"/>
</dbReference>
<dbReference type="RefSeq" id="WP_182124004.1">
    <property type="nucleotide sequence ID" value="NZ_JACGLS010000001.1"/>
</dbReference>
<dbReference type="InterPro" id="IPR038081">
    <property type="entry name" value="CalX-like_sf"/>
</dbReference>
<evidence type="ECO:0000256" key="1">
    <source>
        <dbReference type="SAM" id="SignalP"/>
    </source>
</evidence>
<evidence type="ECO:0000313" key="2">
    <source>
        <dbReference type="EMBL" id="MBA6155505.1"/>
    </source>
</evidence>
<sequence>MKKSSTFVLPILLVFSILNSCSSSDSSEIVDNAVAVEFTSSNPTTLNEDNHIGKEIEIKTNARVKTLGSVNISFSGDAEYGIDYKTKPEAVNGTIKVAFPEATERYNFKIIPIVNNNKNHDVTLIATLNSAKGGIKLGNKTSHSIKVNNINTTRNAFFLDSNAMGYENYRNTGISPPEVIINFNEQTLIDSQLVVKIETNATEGIDYKLNENIIDNKITFNIAPGQQTIKLDFEILDDQEVDGHKEIKFSLISASGGLKIGPHPDLHGTSSNFTIALRDNESPVEMNFLNEAESLEELPQERNTSVIIRSDLGAPNAGTIKVKLTTDAVYETHYTMYPKPDSNNIISLDFQKGQNGGEIRVDAPNNNSKDGNKALIFEIIEITGGGIIGSGHTKHTLTIIDDD</sequence>
<dbReference type="Gene3D" id="2.60.40.2030">
    <property type="match status" value="2"/>
</dbReference>
<reference evidence="2 3" key="1">
    <citation type="submission" date="2020-07" db="EMBL/GenBank/DDBJ databases">
        <title>Bacterium isolated from marine sediment.</title>
        <authorList>
            <person name="Shang D."/>
            <person name="Du Z.-J."/>
        </authorList>
    </citation>
    <scope>NUCLEOTIDE SEQUENCE [LARGE SCALE GENOMIC DNA]</scope>
    <source>
        <strain evidence="2 3">S7007</strain>
    </source>
</reference>
<accession>A0A839AKB2</accession>
<name>A0A839AKB2_9FLAO</name>
<organism evidence="2 3">
    <name type="scientific">Tenacibaculum pelagium</name>
    <dbReference type="NCBI Taxonomy" id="2759527"/>
    <lineage>
        <taxon>Bacteria</taxon>
        <taxon>Pseudomonadati</taxon>
        <taxon>Bacteroidota</taxon>
        <taxon>Flavobacteriia</taxon>
        <taxon>Flavobacteriales</taxon>
        <taxon>Flavobacteriaceae</taxon>
        <taxon>Tenacibaculum</taxon>
    </lineage>
</organism>
<keyword evidence="1" id="KW-0732">Signal</keyword>
<keyword evidence="3" id="KW-1185">Reference proteome</keyword>
<evidence type="ECO:0008006" key="4">
    <source>
        <dbReference type="Google" id="ProtNLM"/>
    </source>
</evidence>
<protein>
    <recommendedName>
        <fullName evidence="4">Calx-beta domain-containing protein</fullName>
    </recommendedName>
</protein>
<evidence type="ECO:0000313" key="3">
    <source>
        <dbReference type="Proteomes" id="UP000563906"/>
    </source>
</evidence>